<dbReference type="NCBIfam" id="NF005119">
    <property type="entry name" value="PRK06552.1"/>
    <property type="match status" value="1"/>
</dbReference>
<dbReference type="SUPFAM" id="SSF51569">
    <property type="entry name" value="Aldolase"/>
    <property type="match status" value="1"/>
</dbReference>
<dbReference type="GO" id="GO:0016829">
    <property type="term" value="F:lyase activity"/>
    <property type="evidence" value="ECO:0007669"/>
    <property type="project" value="UniProtKB-KW"/>
</dbReference>
<protein>
    <submittedName>
        <fullName evidence="6">2-dehydro-3-deoxyphosphogluconate aldolase</fullName>
    </submittedName>
</protein>
<keyword evidence="5" id="KW-0119">Carbohydrate metabolism</keyword>
<evidence type="ECO:0000256" key="2">
    <source>
        <dbReference type="ARBA" id="ARBA00006906"/>
    </source>
</evidence>
<comment type="pathway">
    <text evidence="1">Carbohydrate acid metabolism.</text>
</comment>
<gene>
    <name evidence="6" type="ORF">IV45_GL000929</name>
</gene>
<dbReference type="STRING" id="396268.IV45_GL000929"/>
<dbReference type="Proteomes" id="UP000050934">
    <property type="component" value="Unassembled WGS sequence"/>
</dbReference>
<evidence type="ECO:0000313" key="7">
    <source>
        <dbReference type="Proteomes" id="UP000050934"/>
    </source>
</evidence>
<dbReference type="AlphaFoldDB" id="A0A0R2I013"/>
<dbReference type="NCBIfam" id="TIGR01182">
    <property type="entry name" value="eda"/>
    <property type="match status" value="1"/>
</dbReference>
<dbReference type="CDD" id="cd00452">
    <property type="entry name" value="KDPG_aldolase"/>
    <property type="match status" value="1"/>
</dbReference>
<accession>A0A0R2I013</accession>
<name>A0A0R2I013_9LACO</name>
<evidence type="ECO:0000256" key="3">
    <source>
        <dbReference type="ARBA" id="ARBA00011233"/>
    </source>
</evidence>
<dbReference type="InterPro" id="IPR013785">
    <property type="entry name" value="Aldolase_TIM"/>
</dbReference>
<dbReference type="EMBL" id="JQBW01000010">
    <property type="protein sequence ID" value="KRN58482.1"/>
    <property type="molecule type" value="Genomic_DNA"/>
</dbReference>
<evidence type="ECO:0000256" key="1">
    <source>
        <dbReference type="ARBA" id="ARBA00004761"/>
    </source>
</evidence>
<dbReference type="Gene3D" id="3.20.20.70">
    <property type="entry name" value="Aldolase class I"/>
    <property type="match status" value="1"/>
</dbReference>
<evidence type="ECO:0000313" key="6">
    <source>
        <dbReference type="EMBL" id="KRN58482.1"/>
    </source>
</evidence>
<dbReference type="PANTHER" id="PTHR30246">
    <property type="entry name" value="2-KETO-3-DEOXY-6-PHOSPHOGLUCONATE ALDOLASE"/>
    <property type="match status" value="1"/>
</dbReference>
<dbReference type="Pfam" id="PF01081">
    <property type="entry name" value="Aldolase"/>
    <property type="match status" value="1"/>
</dbReference>
<comment type="subunit">
    <text evidence="3">Homotrimer.</text>
</comment>
<dbReference type="PATRIC" id="fig|396268.3.peg.941"/>
<evidence type="ECO:0000256" key="5">
    <source>
        <dbReference type="ARBA" id="ARBA00023277"/>
    </source>
</evidence>
<comment type="similarity">
    <text evidence="2">Belongs to the KHG/KDPG aldolase family.</text>
</comment>
<sequence length="215" mass="22624">MIKKYEVLNNVQKAGIVAVVRGNSADDAYKTSVACVKGGVKAIEVAFTAPHADQTIAKLTEKYADDDSVIIGAGTVLEPVSARLALMAGAEFVVSPSFNKEVAKMCNLYGVSYMAGCFTPREAQIAMEYGVDVVKIFPAALVGAKAISEFKGPFPQMSIMPTGGVSLDNLSTWFDAGAFVVGVGGQLVGPAKTGDYDQVTENAKKFHEAFAKLNA</sequence>
<keyword evidence="7" id="KW-1185">Reference proteome</keyword>
<dbReference type="PANTHER" id="PTHR30246:SF1">
    <property type="entry name" value="2-DEHYDRO-3-DEOXY-6-PHOSPHOGALACTONATE ALDOLASE-RELATED"/>
    <property type="match status" value="1"/>
</dbReference>
<evidence type="ECO:0000256" key="4">
    <source>
        <dbReference type="ARBA" id="ARBA00023239"/>
    </source>
</evidence>
<comment type="caution">
    <text evidence="6">The sequence shown here is derived from an EMBL/GenBank/DDBJ whole genome shotgun (WGS) entry which is preliminary data.</text>
</comment>
<organism evidence="6 7">
    <name type="scientific">Limosilactobacillus secaliphilus</name>
    <dbReference type="NCBI Taxonomy" id="396268"/>
    <lineage>
        <taxon>Bacteria</taxon>
        <taxon>Bacillati</taxon>
        <taxon>Bacillota</taxon>
        <taxon>Bacilli</taxon>
        <taxon>Lactobacillales</taxon>
        <taxon>Lactobacillaceae</taxon>
        <taxon>Limosilactobacillus</taxon>
    </lineage>
</organism>
<reference evidence="6 7" key="1">
    <citation type="journal article" date="2015" name="Genome Announc.">
        <title>Expanding the biotechnology potential of lactobacilli through comparative genomics of 213 strains and associated genera.</title>
        <authorList>
            <person name="Sun Z."/>
            <person name="Harris H.M."/>
            <person name="McCann A."/>
            <person name="Guo C."/>
            <person name="Argimon S."/>
            <person name="Zhang W."/>
            <person name="Yang X."/>
            <person name="Jeffery I.B."/>
            <person name="Cooney J.C."/>
            <person name="Kagawa T.F."/>
            <person name="Liu W."/>
            <person name="Song Y."/>
            <person name="Salvetti E."/>
            <person name="Wrobel A."/>
            <person name="Rasinkangas P."/>
            <person name="Parkhill J."/>
            <person name="Rea M.C."/>
            <person name="O'Sullivan O."/>
            <person name="Ritari J."/>
            <person name="Douillard F.P."/>
            <person name="Paul Ross R."/>
            <person name="Yang R."/>
            <person name="Briner A.E."/>
            <person name="Felis G.E."/>
            <person name="de Vos W.M."/>
            <person name="Barrangou R."/>
            <person name="Klaenhammer T.R."/>
            <person name="Caufield P.W."/>
            <person name="Cui Y."/>
            <person name="Zhang H."/>
            <person name="O'Toole P.W."/>
        </authorList>
    </citation>
    <scope>NUCLEOTIDE SEQUENCE [LARGE SCALE GENOMIC DNA]</scope>
    <source>
        <strain evidence="6 7">DSM 17896</strain>
    </source>
</reference>
<keyword evidence="4" id="KW-0456">Lyase</keyword>
<dbReference type="InterPro" id="IPR000887">
    <property type="entry name" value="Aldlse_KDPG_KHG"/>
</dbReference>
<proteinExistence type="inferred from homology"/>